<protein>
    <submittedName>
        <fullName evidence="2">Uncharacterized protein</fullName>
    </submittedName>
</protein>
<feature type="coiled-coil region" evidence="1">
    <location>
        <begin position="87"/>
        <end position="145"/>
    </location>
</feature>
<evidence type="ECO:0000313" key="2">
    <source>
        <dbReference type="EMBL" id="TXG01901.1"/>
    </source>
</evidence>
<dbReference type="AlphaFoldDB" id="A0A5C7G7B1"/>
<organism evidence="2 3">
    <name type="scientific">Massilia arenae</name>
    <dbReference type="NCBI Taxonomy" id="2603288"/>
    <lineage>
        <taxon>Bacteria</taxon>
        <taxon>Pseudomonadati</taxon>
        <taxon>Pseudomonadota</taxon>
        <taxon>Betaproteobacteria</taxon>
        <taxon>Burkholderiales</taxon>
        <taxon>Oxalobacteraceae</taxon>
        <taxon>Telluria group</taxon>
        <taxon>Massilia</taxon>
    </lineage>
</organism>
<dbReference type="Proteomes" id="UP000321413">
    <property type="component" value="Unassembled WGS sequence"/>
</dbReference>
<comment type="caution">
    <text evidence="2">The sequence shown here is derived from an EMBL/GenBank/DDBJ whole genome shotgun (WGS) entry which is preliminary data.</text>
</comment>
<accession>A0A5C7G7B1</accession>
<sequence>MATKSVPVTETPVATSLVDIAKQPDSITLFGFSHDVLNEMTIHARNGYRPFVGVNVEFFPHNGMMSILLQRGDPMPLAVQRAAETIANEQRKEAIEFERRVQEEAARRVTANAQAELDARIAAAEAVAEAQVARIREEVAAARQRIEAAAL</sequence>
<dbReference type="RefSeq" id="WP_147933232.1">
    <property type="nucleotide sequence ID" value="NZ_VPFD01000002.1"/>
</dbReference>
<evidence type="ECO:0000313" key="3">
    <source>
        <dbReference type="Proteomes" id="UP000321413"/>
    </source>
</evidence>
<keyword evidence="1" id="KW-0175">Coiled coil</keyword>
<name>A0A5C7G7B1_9BURK</name>
<dbReference type="EMBL" id="VPFD01000002">
    <property type="protein sequence ID" value="TXG01901.1"/>
    <property type="molecule type" value="Genomic_DNA"/>
</dbReference>
<keyword evidence="3" id="KW-1185">Reference proteome</keyword>
<evidence type="ECO:0000256" key="1">
    <source>
        <dbReference type="SAM" id="Coils"/>
    </source>
</evidence>
<reference evidence="2 3" key="1">
    <citation type="submission" date="2019-08" db="EMBL/GenBank/DDBJ databases">
        <title>Massilia golmudensis sp. nov., isolated from sand in the Qinghai-Tibetan Plateau.</title>
        <authorList>
            <person name="Zhang B."/>
        </authorList>
    </citation>
    <scope>NUCLEOTIDE SEQUENCE [LARGE SCALE GENOMIC DNA]</scope>
    <source>
        <strain evidence="2 3">GEM5</strain>
    </source>
</reference>
<proteinExistence type="predicted"/>
<gene>
    <name evidence="2" type="ORF">FVD38_01600</name>
</gene>